<dbReference type="KEGG" id="fvr:FVEG_17700"/>
<accession>A0A139YBZ2</accession>
<proteinExistence type="predicted"/>
<name>A0A139YBZ2_GIBM7</name>
<evidence type="ECO:0000313" key="1">
    <source>
        <dbReference type="EMBL" id="KYG13778.1"/>
    </source>
</evidence>
<protein>
    <submittedName>
        <fullName evidence="1">Uncharacterized protein</fullName>
    </submittedName>
</protein>
<dbReference type="OrthoDB" id="3477286at2759"/>
<dbReference type="AlphaFoldDB" id="A0A139YBZ2"/>
<organism evidence="1 2">
    <name type="scientific">Gibberella moniliformis (strain M3125 / FGSC 7600)</name>
    <name type="common">Maize ear and stalk rot fungus</name>
    <name type="synonym">Fusarium verticillioides</name>
    <dbReference type="NCBI Taxonomy" id="334819"/>
    <lineage>
        <taxon>Eukaryota</taxon>
        <taxon>Fungi</taxon>
        <taxon>Dikarya</taxon>
        <taxon>Ascomycota</taxon>
        <taxon>Pezizomycotina</taxon>
        <taxon>Sordariomycetes</taxon>
        <taxon>Hypocreomycetidae</taxon>
        <taxon>Hypocreales</taxon>
        <taxon>Nectriaceae</taxon>
        <taxon>Fusarium</taxon>
        <taxon>Fusarium fujikuroi species complex</taxon>
    </lineage>
</organism>
<keyword evidence="2" id="KW-1185">Reference proteome</keyword>
<reference evidence="1 2" key="2">
    <citation type="journal article" date="2010" name="Nature">
        <title>Comparative genomics reveals mobile pathogenicity chromosomes in Fusarium.</title>
        <authorList>
            <person name="Ma L.J."/>
            <person name="van der Does H.C."/>
            <person name="Borkovich K.A."/>
            <person name="Coleman J.J."/>
            <person name="Daboussi M.J."/>
            <person name="Di Pietro A."/>
            <person name="Dufresne M."/>
            <person name="Freitag M."/>
            <person name="Grabherr M."/>
            <person name="Henrissat B."/>
            <person name="Houterman P.M."/>
            <person name="Kang S."/>
            <person name="Shim W.B."/>
            <person name="Woloshuk C."/>
            <person name="Xie X."/>
            <person name="Xu J.R."/>
            <person name="Antoniw J."/>
            <person name="Baker S.E."/>
            <person name="Bluhm B.H."/>
            <person name="Breakspear A."/>
            <person name="Brown D.W."/>
            <person name="Butchko R.A."/>
            <person name="Chapman S."/>
            <person name="Coulson R."/>
            <person name="Coutinho P.M."/>
            <person name="Danchin E.G."/>
            <person name="Diener A."/>
            <person name="Gale L.R."/>
            <person name="Gardiner D.M."/>
            <person name="Goff S."/>
            <person name="Hammond-Kosack K.E."/>
            <person name="Hilburn K."/>
            <person name="Hua-Van A."/>
            <person name="Jonkers W."/>
            <person name="Kazan K."/>
            <person name="Kodira C.D."/>
            <person name="Koehrsen M."/>
            <person name="Kumar L."/>
            <person name="Lee Y.H."/>
            <person name="Li L."/>
            <person name="Manners J.M."/>
            <person name="Miranda-Saavedra D."/>
            <person name="Mukherjee M."/>
            <person name="Park G."/>
            <person name="Park J."/>
            <person name="Park S.Y."/>
            <person name="Proctor R.H."/>
            <person name="Regev A."/>
            <person name="Ruiz-Roldan M.C."/>
            <person name="Sain D."/>
            <person name="Sakthikumar S."/>
            <person name="Sykes S."/>
            <person name="Schwartz D.C."/>
            <person name="Turgeon B.G."/>
            <person name="Wapinski I."/>
            <person name="Yoder O."/>
            <person name="Young S."/>
            <person name="Zeng Q."/>
            <person name="Zhou S."/>
            <person name="Galagan J."/>
            <person name="Cuomo C.A."/>
            <person name="Kistler H.C."/>
            <person name="Rep M."/>
        </authorList>
    </citation>
    <scope>NUCLEOTIDE SEQUENCE [LARGE SCALE GENOMIC DNA]</scope>
    <source>
        <strain evidence="2">M3125 / FGSC 7600</strain>
    </source>
</reference>
<dbReference type="STRING" id="334819.A0A139YBZ2"/>
<reference evidence="2" key="1">
    <citation type="journal article" date="2007" name="Science">
        <title>The Fusarium graminearum genome reveals a link between localized polymorphism and pathogen specialization.</title>
        <authorList>
            <person name="Cuomo C.A."/>
            <person name="Gueldener U."/>
            <person name="Xu J.-R."/>
            <person name="Trail F."/>
            <person name="Turgeon B.G."/>
            <person name="Di Pietro A."/>
            <person name="Walton J.D."/>
            <person name="Ma L.-J."/>
            <person name="Baker S.E."/>
            <person name="Rep M."/>
            <person name="Adam G."/>
            <person name="Antoniw J."/>
            <person name="Baldwin T."/>
            <person name="Calvo S.E."/>
            <person name="Chang Y.-L."/>
            <person name="DeCaprio D."/>
            <person name="Gale L.R."/>
            <person name="Gnerre S."/>
            <person name="Goswami R.S."/>
            <person name="Hammond-Kosack K."/>
            <person name="Harris L.J."/>
            <person name="Hilburn K."/>
            <person name="Kennell J.C."/>
            <person name="Kroken S."/>
            <person name="Magnuson J.K."/>
            <person name="Mannhaupt G."/>
            <person name="Mauceli E.W."/>
            <person name="Mewes H.-W."/>
            <person name="Mitterbauer R."/>
            <person name="Muehlbauer G."/>
            <person name="Muensterkoetter M."/>
            <person name="Nelson D."/>
            <person name="O'Donnell K."/>
            <person name="Ouellet T."/>
            <person name="Qi W."/>
            <person name="Quesneville H."/>
            <person name="Roncero M.I.G."/>
            <person name="Seong K.-Y."/>
            <person name="Tetko I.V."/>
            <person name="Urban M."/>
            <person name="Waalwijk C."/>
            <person name="Ward T.J."/>
            <person name="Yao J."/>
            <person name="Birren B.W."/>
            <person name="Kistler H.C."/>
        </authorList>
    </citation>
    <scope>NUCLEOTIDE SEQUENCE [LARGE SCALE GENOMIC DNA]</scope>
    <source>
        <strain evidence="2">M3125 / FGSC 7600</strain>
    </source>
</reference>
<gene>
    <name evidence="1" type="ORF">FVEG_17700</name>
</gene>
<evidence type="ECO:0000313" key="2">
    <source>
        <dbReference type="Proteomes" id="UP000009096"/>
    </source>
</evidence>
<dbReference type="EMBL" id="DS486010">
    <property type="protein sequence ID" value="KYG13778.1"/>
    <property type="molecule type" value="Genomic_DNA"/>
</dbReference>
<dbReference type="RefSeq" id="XP_018762462.1">
    <property type="nucleotide sequence ID" value="XM_018906928.1"/>
</dbReference>
<dbReference type="Proteomes" id="UP000009096">
    <property type="component" value="Unassembled WGS sequence"/>
</dbReference>
<dbReference type="GeneID" id="30074576"/>
<sequence>MYTEGGEFHQAWFRMIMRSNLYGATLPQDKVFAVLGIIKEITKEAYDVTEGFPEIEYSKSVSTIFYDRDTIGQDLPSWAIDLRQNVTRLMRRFGAFHFDMPCTVPPVQAYDDYGLFRLEGARIGVIALTESPWKGGMHGEFNSEILGSYSSGVGLESCYSSHDWRMPDNQGNKGIEEIYKILEKRCSLKWAALEPRTNDVIEEYNLTRHRCLVFVSHLVREGDIMVHLSGSEMPFVL</sequence>
<dbReference type="VEuPathDB" id="FungiDB:FVEG_17700"/>